<feature type="compositionally biased region" description="Polar residues" evidence="1">
    <location>
        <begin position="46"/>
        <end position="55"/>
    </location>
</feature>
<dbReference type="InterPro" id="IPR052709">
    <property type="entry name" value="Transposase-MT_Hybrid"/>
</dbReference>
<dbReference type="RefSeq" id="XP_006821729.1">
    <property type="nucleotide sequence ID" value="XM_006821666.1"/>
</dbReference>
<sequence length="120" mass="13445">MTPKEIHEDMVTTLGEVSPSYSTVKKSVANFKRDKESTKDDPRSGRPQSATTDNQVEAIHCMVINDRLVTIRHIRHQLWRSSKCFVEHLGDEQVVCKVGAPNVDSTSEVEQIGSFKDAFG</sequence>
<evidence type="ECO:0000256" key="1">
    <source>
        <dbReference type="SAM" id="MobiDB-lite"/>
    </source>
</evidence>
<dbReference type="PANTHER" id="PTHR46060:SF1">
    <property type="entry name" value="MARINER MOS1 TRANSPOSASE-LIKE PROTEIN"/>
    <property type="match status" value="1"/>
</dbReference>
<evidence type="ECO:0000313" key="3">
    <source>
        <dbReference type="RefSeq" id="XP_006821729.1"/>
    </source>
</evidence>
<gene>
    <name evidence="3" type="primary">LOC100378135</name>
</gene>
<name>A0ABM0MNY8_SACKO</name>
<keyword evidence="2" id="KW-1185">Reference proteome</keyword>
<protein>
    <submittedName>
        <fullName evidence="3">Uncharacterized protein LOC100378135</fullName>
    </submittedName>
</protein>
<feature type="compositionally biased region" description="Basic and acidic residues" evidence="1">
    <location>
        <begin position="31"/>
        <end position="44"/>
    </location>
</feature>
<dbReference type="Proteomes" id="UP000694865">
    <property type="component" value="Unplaced"/>
</dbReference>
<dbReference type="GeneID" id="100378135"/>
<feature type="region of interest" description="Disordered" evidence="1">
    <location>
        <begin position="25"/>
        <end position="55"/>
    </location>
</feature>
<accession>A0ABM0MNY8</accession>
<reference evidence="3" key="1">
    <citation type="submission" date="2025-08" db="UniProtKB">
        <authorList>
            <consortium name="RefSeq"/>
        </authorList>
    </citation>
    <scope>IDENTIFICATION</scope>
    <source>
        <tissue evidence="3">Testes</tissue>
    </source>
</reference>
<proteinExistence type="predicted"/>
<organism evidence="2 3">
    <name type="scientific">Saccoglossus kowalevskii</name>
    <name type="common">Acorn worm</name>
    <dbReference type="NCBI Taxonomy" id="10224"/>
    <lineage>
        <taxon>Eukaryota</taxon>
        <taxon>Metazoa</taxon>
        <taxon>Hemichordata</taxon>
        <taxon>Enteropneusta</taxon>
        <taxon>Harrimaniidae</taxon>
        <taxon>Saccoglossus</taxon>
    </lineage>
</organism>
<dbReference type="PANTHER" id="PTHR46060">
    <property type="entry name" value="MARINER MOS1 TRANSPOSASE-LIKE PROTEIN"/>
    <property type="match status" value="1"/>
</dbReference>
<evidence type="ECO:0000313" key="2">
    <source>
        <dbReference type="Proteomes" id="UP000694865"/>
    </source>
</evidence>